<accession>A0AAN7EW83</accession>
<evidence type="ECO:0000256" key="7">
    <source>
        <dbReference type="PROSITE-ProRule" id="PRU00958"/>
    </source>
</evidence>
<keyword evidence="1 7" id="KW-0820">tRNA-binding</keyword>
<organism evidence="8 9">
    <name type="scientific">Quercus rubra</name>
    <name type="common">Northern red oak</name>
    <name type="synonym">Quercus borealis</name>
    <dbReference type="NCBI Taxonomy" id="3512"/>
    <lineage>
        <taxon>Eukaryota</taxon>
        <taxon>Viridiplantae</taxon>
        <taxon>Streptophyta</taxon>
        <taxon>Embryophyta</taxon>
        <taxon>Tracheophyta</taxon>
        <taxon>Spermatophyta</taxon>
        <taxon>Magnoliopsida</taxon>
        <taxon>eudicotyledons</taxon>
        <taxon>Gunneridae</taxon>
        <taxon>Pentapetalae</taxon>
        <taxon>rosids</taxon>
        <taxon>fabids</taxon>
        <taxon>Fagales</taxon>
        <taxon>Fagaceae</taxon>
        <taxon>Quercus</taxon>
    </lineage>
</organism>
<keyword evidence="3 7" id="KW-0808">Transferase</keyword>
<name>A0AAN7EW83_QUERU</name>
<evidence type="ECO:0000256" key="1">
    <source>
        <dbReference type="ARBA" id="ARBA00022555"/>
    </source>
</evidence>
<keyword evidence="5 7" id="KW-0819">tRNA processing</keyword>
<reference evidence="8 9" key="1">
    <citation type="journal article" date="2023" name="G3 (Bethesda)">
        <title>A haplotype-resolved chromosome-scale genome for Quercus rubra L. provides insights into the genetics of adaptive traits for red oak species.</title>
        <authorList>
            <person name="Kapoor B."/>
            <person name="Jenkins J."/>
            <person name="Schmutz J."/>
            <person name="Zhebentyayeva T."/>
            <person name="Kuelheim C."/>
            <person name="Coggeshall M."/>
            <person name="Heim C."/>
            <person name="Lasky J.R."/>
            <person name="Leites L."/>
            <person name="Islam-Faridi N."/>
            <person name="Romero-Severson J."/>
            <person name="DeLeo V.L."/>
            <person name="Lucas S.M."/>
            <person name="Lazic D."/>
            <person name="Gailing O."/>
            <person name="Carlson J."/>
            <person name="Staton M."/>
        </authorList>
    </citation>
    <scope>NUCLEOTIDE SEQUENCE [LARGE SCALE GENOMIC DNA]</scope>
    <source>
        <strain evidence="8">Pseudo-F2</strain>
    </source>
</reference>
<evidence type="ECO:0000256" key="5">
    <source>
        <dbReference type="ARBA" id="ARBA00022694"/>
    </source>
</evidence>
<comment type="caution">
    <text evidence="8">The sequence shown here is derived from an EMBL/GenBank/DDBJ whole genome shotgun (WGS) entry which is preliminary data.</text>
</comment>
<keyword evidence="6 7" id="KW-0694">RNA-binding</keyword>
<dbReference type="Proteomes" id="UP001324115">
    <property type="component" value="Unassembled WGS sequence"/>
</dbReference>
<dbReference type="Pfam" id="PF02005">
    <property type="entry name" value="TRM"/>
    <property type="match status" value="1"/>
</dbReference>
<keyword evidence="4 7" id="KW-0949">S-adenosyl-L-methionine</keyword>
<keyword evidence="2 7" id="KW-0489">Methyltransferase</keyword>
<evidence type="ECO:0000256" key="4">
    <source>
        <dbReference type="ARBA" id="ARBA00022691"/>
    </source>
</evidence>
<dbReference type="PANTHER" id="PTHR10631">
    <property type="entry name" value="N 2 ,N 2 -DIMETHYLGUANOSINE TRNA METHYLTRANSFERASE"/>
    <property type="match status" value="1"/>
</dbReference>
<dbReference type="GO" id="GO:0002940">
    <property type="term" value="P:tRNA N2-guanine methylation"/>
    <property type="evidence" value="ECO:0007669"/>
    <property type="project" value="TreeGrafter"/>
</dbReference>
<dbReference type="AlphaFoldDB" id="A0AAN7EW83"/>
<gene>
    <name evidence="8" type="ORF">RGQ29_029373</name>
</gene>
<sequence length="433" mass="48490">MLNLTPKTLSPSPFLFNPITIPIPIPQNPSPKFLTQSRPSFKSEYQTERGHEFEKGDTFFRHESATGRDLSVLAASLYKKSKFKLRVLDALCGCGIRSLRYLVEAEADFVLANDANEEYRRIISENLSRVERGFGESERRWVVTHFDANRVMAECYLRRDFFDLIDVDSFGSDSSFFMRNAMNALKLDGGLLYVTSTDGYSSGGHRPHHSLAAYGAYVRPMPFSNEVGLRMLIGGAVREASVLGYNVTPLFSYYSYHGPVFRVMLQLNRGKLVDNRYYGFISYCHQCGNSDTISWDKLGQISCLCSDSKVSSSPVVSGPLWTGPLHDAAYVTEMLNLAEQWGWVGSGKGTDLEKLLKQMVDESDPRLPFGYIKLDEVASRAKVNSPPLMTMLSTIHKEGYAASRSHIASNAIKTNCPMTVCIRIAKNLQQCHS</sequence>
<evidence type="ECO:0000256" key="2">
    <source>
        <dbReference type="ARBA" id="ARBA00022603"/>
    </source>
</evidence>
<dbReference type="GO" id="GO:0000049">
    <property type="term" value="F:tRNA binding"/>
    <property type="evidence" value="ECO:0007669"/>
    <property type="project" value="UniProtKB-UniRule"/>
</dbReference>
<dbReference type="GO" id="GO:0160104">
    <property type="term" value="F:tRNA (guanine(26)-N2)-dimethyltransferase activity"/>
    <property type="evidence" value="ECO:0007669"/>
    <property type="project" value="UniProtKB-UniRule"/>
</dbReference>
<evidence type="ECO:0000313" key="9">
    <source>
        <dbReference type="Proteomes" id="UP001324115"/>
    </source>
</evidence>
<dbReference type="PROSITE" id="PS51626">
    <property type="entry name" value="SAM_MT_TRM1"/>
    <property type="match status" value="1"/>
</dbReference>
<proteinExistence type="inferred from homology"/>
<keyword evidence="9" id="KW-1185">Reference proteome</keyword>
<dbReference type="InterPro" id="IPR042296">
    <property type="entry name" value="tRNA_met_Trm1_C"/>
</dbReference>
<evidence type="ECO:0000256" key="6">
    <source>
        <dbReference type="ARBA" id="ARBA00022884"/>
    </source>
</evidence>
<dbReference type="FunFam" id="3.30.56.70:FF:000001">
    <property type="entry name" value="tRNA (guanine(26)-N(2))-dimethyltransferase"/>
    <property type="match status" value="1"/>
</dbReference>
<dbReference type="FunFam" id="3.40.50.150:FF:000243">
    <property type="entry name" value="tRNA (guanine(26)-N(2))-dimethyltransferase"/>
    <property type="match status" value="1"/>
</dbReference>
<comment type="catalytic activity">
    <reaction evidence="7">
        <text>guanosine(26) in tRNA + 2 S-adenosyl-L-methionine = N(2)-dimethylguanosine(26) in tRNA + 2 S-adenosyl-L-homocysteine + 2 H(+)</text>
        <dbReference type="Rhea" id="RHEA:43140"/>
        <dbReference type="Rhea" id="RHEA-COMP:10359"/>
        <dbReference type="Rhea" id="RHEA-COMP:10360"/>
        <dbReference type="ChEBI" id="CHEBI:15378"/>
        <dbReference type="ChEBI" id="CHEBI:57856"/>
        <dbReference type="ChEBI" id="CHEBI:59789"/>
        <dbReference type="ChEBI" id="CHEBI:74269"/>
        <dbReference type="ChEBI" id="CHEBI:74513"/>
        <dbReference type="EC" id="2.1.1.216"/>
    </reaction>
</comment>
<dbReference type="InterPro" id="IPR029063">
    <property type="entry name" value="SAM-dependent_MTases_sf"/>
</dbReference>
<comment type="similarity">
    <text evidence="7">Belongs to the class I-like SAM-binding methyltransferase superfamily. Trm1 family.</text>
</comment>
<dbReference type="GO" id="GO:0005634">
    <property type="term" value="C:nucleus"/>
    <property type="evidence" value="ECO:0007669"/>
    <property type="project" value="TreeGrafter"/>
</dbReference>
<dbReference type="PANTHER" id="PTHR10631:SF9">
    <property type="entry name" value="TRNA (GUANINE(26)-N(2))-DIMETHYLTRANSFERASE"/>
    <property type="match status" value="1"/>
</dbReference>
<evidence type="ECO:0000256" key="3">
    <source>
        <dbReference type="ARBA" id="ARBA00022679"/>
    </source>
</evidence>
<dbReference type="Gene3D" id="3.30.56.70">
    <property type="entry name" value="N2,N2-dimethylguanosine tRNA methyltransferase, C-terminal domain"/>
    <property type="match status" value="1"/>
</dbReference>
<dbReference type="InterPro" id="IPR002905">
    <property type="entry name" value="Trm1"/>
</dbReference>
<evidence type="ECO:0000313" key="8">
    <source>
        <dbReference type="EMBL" id="KAK4579675.1"/>
    </source>
</evidence>
<dbReference type="SUPFAM" id="SSF53335">
    <property type="entry name" value="S-adenosyl-L-methionine-dependent methyltransferases"/>
    <property type="match status" value="1"/>
</dbReference>
<dbReference type="EMBL" id="JAXUIC010000008">
    <property type="protein sequence ID" value="KAK4579675.1"/>
    <property type="molecule type" value="Genomic_DNA"/>
</dbReference>
<protein>
    <recommendedName>
        <fullName evidence="7">tRNA (guanine(26)-N(2))-dimethyltransferase</fullName>
        <ecNumber evidence="7">2.1.1.216</ecNumber>
    </recommendedName>
</protein>
<dbReference type="Gene3D" id="3.40.50.150">
    <property type="entry name" value="Vaccinia Virus protein VP39"/>
    <property type="match status" value="1"/>
</dbReference>
<dbReference type="EC" id="2.1.1.216" evidence="7"/>